<accession>A0ACB8D9G9</accession>
<keyword evidence="2" id="KW-1185">Reference proteome</keyword>
<comment type="caution">
    <text evidence="1">The sequence shown here is derived from an EMBL/GenBank/DDBJ whole genome shotgun (WGS) entry which is preliminary data.</text>
</comment>
<gene>
    <name evidence="1" type="ORF">HPB49_025614</name>
</gene>
<sequence>MAQRERLNATPQGRSVLTRQRYPLTPQFCGDEAILMPPDLRTRTHVNPIPRHMNPHFHVKRREARAAILRKRQEDADTHFTDAGSYNRDCVNSRKKNEMAAVRAKPYFPIIDGKARCPFVTPESLSQALSFVAQKGDLLQVSYPRSGTHWVQYITQLILQEGRPIASYQHFMQQSRFIEYCVGATDEKSSTSVRNLCTHLPLLYEKLNPDAKSIISALTCFEDGTFDDFFEAFVTGELGYGCYFEHVTTGYSMKNEPNVFFLTYEELKNHTRDSVLRLARFIDDRYERMLVDINAEGRQPIECILERCQAESMKKVMVLDFSKHLDKKQEERFKTLNVTSKAGHEGDSRCHCMVRKGDVGAWKQYFSPDQLRRMEAAISEKTRGSDVMELWSDMRHEAKLLYQGTL</sequence>
<dbReference type="EMBL" id="CM023472">
    <property type="protein sequence ID" value="KAH7960995.1"/>
    <property type="molecule type" value="Genomic_DNA"/>
</dbReference>
<reference evidence="1" key="1">
    <citation type="submission" date="2020-05" db="EMBL/GenBank/DDBJ databases">
        <title>Large-scale comparative analyses of tick genomes elucidate their genetic diversity and vector capacities.</title>
        <authorList>
            <person name="Jia N."/>
            <person name="Wang J."/>
            <person name="Shi W."/>
            <person name="Du L."/>
            <person name="Sun Y."/>
            <person name="Zhan W."/>
            <person name="Jiang J."/>
            <person name="Wang Q."/>
            <person name="Zhang B."/>
            <person name="Ji P."/>
            <person name="Sakyi L.B."/>
            <person name="Cui X."/>
            <person name="Yuan T."/>
            <person name="Jiang B."/>
            <person name="Yang W."/>
            <person name="Lam T.T.-Y."/>
            <person name="Chang Q."/>
            <person name="Ding S."/>
            <person name="Wang X."/>
            <person name="Zhu J."/>
            <person name="Ruan X."/>
            <person name="Zhao L."/>
            <person name="Wei J."/>
            <person name="Que T."/>
            <person name="Du C."/>
            <person name="Cheng J."/>
            <person name="Dai P."/>
            <person name="Han X."/>
            <person name="Huang E."/>
            <person name="Gao Y."/>
            <person name="Liu J."/>
            <person name="Shao H."/>
            <person name="Ye R."/>
            <person name="Li L."/>
            <person name="Wei W."/>
            <person name="Wang X."/>
            <person name="Wang C."/>
            <person name="Yang T."/>
            <person name="Huo Q."/>
            <person name="Li W."/>
            <person name="Guo W."/>
            <person name="Chen H."/>
            <person name="Zhou L."/>
            <person name="Ni X."/>
            <person name="Tian J."/>
            <person name="Zhou Y."/>
            <person name="Sheng Y."/>
            <person name="Liu T."/>
            <person name="Pan Y."/>
            <person name="Xia L."/>
            <person name="Li J."/>
            <person name="Zhao F."/>
            <person name="Cao W."/>
        </authorList>
    </citation>
    <scope>NUCLEOTIDE SEQUENCE</scope>
    <source>
        <strain evidence="1">Dsil-2018</strain>
    </source>
</reference>
<name>A0ACB8D9G9_DERSI</name>
<proteinExistence type="predicted"/>
<protein>
    <submittedName>
        <fullName evidence="1">Uncharacterized protein</fullName>
    </submittedName>
</protein>
<dbReference type="Proteomes" id="UP000821865">
    <property type="component" value="Chromosome 3"/>
</dbReference>
<organism evidence="1 2">
    <name type="scientific">Dermacentor silvarum</name>
    <name type="common">Tick</name>
    <dbReference type="NCBI Taxonomy" id="543639"/>
    <lineage>
        <taxon>Eukaryota</taxon>
        <taxon>Metazoa</taxon>
        <taxon>Ecdysozoa</taxon>
        <taxon>Arthropoda</taxon>
        <taxon>Chelicerata</taxon>
        <taxon>Arachnida</taxon>
        <taxon>Acari</taxon>
        <taxon>Parasitiformes</taxon>
        <taxon>Ixodida</taxon>
        <taxon>Ixodoidea</taxon>
        <taxon>Ixodidae</taxon>
        <taxon>Rhipicephalinae</taxon>
        <taxon>Dermacentor</taxon>
    </lineage>
</organism>
<evidence type="ECO:0000313" key="1">
    <source>
        <dbReference type="EMBL" id="KAH7960995.1"/>
    </source>
</evidence>
<evidence type="ECO:0000313" key="2">
    <source>
        <dbReference type="Proteomes" id="UP000821865"/>
    </source>
</evidence>